<comment type="cofactor">
    <cofactor evidence="1">
        <name>Mg(2+)</name>
        <dbReference type="ChEBI" id="CHEBI:18420"/>
    </cofactor>
</comment>
<gene>
    <name evidence="10" type="ORF">A45J_1225</name>
</gene>
<keyword evidence="4 10" id="KW-0808">Transferase</keyword>
<protein>
    <recommendedName>
        <fullName evidence="3">tRNA dimethylallyltransferase</fullName>
        <ecNumber evidence="3">2.5.1.75</ecNumber>
    </recommendedName>
</protein>
<proteinExistence type="inferred from homology"/>
<evidence type="ECO:0000256" key="6">
    <source>
        <dbReference type="ARBA" id="ARBA00022741"/>
    </source>
</evidence>
<dbReference type="Pfam" id="PF01715">
    <property type="entry name" value="IPPT"/>
    <property type="match status" value="1"/>
</dbReference>
<reference evidence="10" key="1">
    <citation type="submission" date="2019-10" db="EMBL/GenBank/DDBJ databases">
        <title>Metagenomic sequencing of thiosulfate-disproportionating enrichment culture.</title>
        <authorList>
            <person name="Umezawa K."/>
            <person name="Kojima H."/>
            <person name="Fukui M."/>
        </authorList>
    </citation>
    <scope>NUCLEOTIDE SEQUENCE</scope>
    <source>
        <strain evidence="10">45J</strain>
    </source>
</reference>
<keyword evidence="8" id="KW-0460">Magnesium</keyword>
<dbReference type="SUPFAM" id="SSF52540">
    <property type="entry name" value="P-loop containing nucleoside triphosphate hydrolases"/>
    <property type="match status" value="2"/>
</dbReference>
<evidence type="ECO:0000256" key="1">
    <source>
        <dbReference type="ARBA" id="ARBA00001946"/>
    </source>
</evidence>
<dbReference type="EC" id="2.5.1.75" evidence="3"/>
<evidence type="ECO:0000256" key="7">
    <source>
        <dbReference type="ARBA" id="ARBA00022840"/>
    </source>
</evidence>
<evidence type="ECO:0000256" key="3">
    <source>
        <dbReference type="ARBA" id="ARBA00012665"/>
    </source>
</evidence>
<dbReference type="GO" id="GO:0052381">
    <property type="term" value="F:tRNA dimethylallyltransferase activity"/>
    <property type="evidence" value="ECO:0007669"/>
    <property type="project" value="UniProtKB-EC"/>
</dbReference>
<dbReference type="Gene3D" id="3.40.50.300">
    <property type="entry name" value="P-loop containing nucleotide triphosphate hydrolases"/>
    <property type="match status" value="1"/>
</dbReference>
<keyword evidence="7" id="KW-0067">ATP-binding</keyword>
<name>A0A5J4KW81_9ZZZZ</name>
<accession>A0A5J4KW81</accession>
<dbReference type="InterPro" id="IPR018022">
    <property type="entry name" value="IPT"/>
</dbReference>
<comment type="similarity">
    <text evidence="2">Belongs to the IPP transferase family.</text>
</comment>
<evidence type="ECO:0000256" key="2">
    <source>
        <dbReference type="ARBA" id="ARBA00005842"/>
    </source>
</evidence>
<evidence type="ECO:0000256" key="5">
    <source>
        <dbReference type="ARBA" id="ARBA00022694"/>
    </source>
</evidence>
<evidence type="ECO:0000313" key="10">
    <source>
        <dbReference type="EMBL" id="GER93484.1"/>
    </source>
</evidence>
<evidence type="ECO:0000256" key="4">
    <source>
        <dbReference type="ARBA" id="ARBA00022679"/>
    </source>
</evidence>
<dbReference type="InterPro" id="IPR039657">
    <property type="entry name" value="Dimethylallyltransferase"/>
</dbReference>
<comment type="caution">
    <text evidence="10">The sequence shown here is derived from an EMBL/GenBank/DDBJ whole genome shotgun (WGS) entry which is preliminary data.</text>
</comment>
<organism evidence="10">
    <name type="scientific">hot springs metagenome</name>
    <dbReference type="NCBI Taxonomy" id="433727"/>
    <lineage>
        <taxon>unclassified sequences</taxon>
        <taxon>metagenomes</taxon>
        <taxon>ecological metagenomes</taxon>
    </lineage>
</organism>
<dbReference type="InterPro" id="IPR027417">
    <property type="entry name" value="P-loop_NTPase"/>
</dbReference>
<dbReference type="PANTHER" id="PTHR11088">
    <property type="entry name" value="TRNA DIMETHYLALLYLTRANSFERASE"/>
    <property type="match status" value="1"/>
</dbReference>
<comment type="catalytic activity">
    <reaction evidence="9">
        <text>adenosine(37) in tRNA + dimethylallyl diphosphate = N(6)-dimethylallyladenosine(37) in tRNA + diphosphate</text>
        <dbReference type="Rhea" id="RHEA:26482"/>
        <dbReference type="Rhea" id="RHEA-COMP:10162"/>
        <dbReference type="Rhea" id="RHEA-COMP:10375"/>
        <dbReference type="ChEBI" id="CHEBI:33019"/>
        <dbReference type="ChEBI" id="CHEBI:57623"/>
        <dbReference type="ChEBI" id="CHEBI:74411"/>
        <dbReference type="ChEBI" id="CHEBI:74415"/>
        <dbReference type="EC" id="2.5.1.75"/>
    </reaction>
</comment>
<sequence>MGKVIILLGPTGVGKTAVSILIARHLDTEIISADSMQIYKHMDIGTAKPSIEEQQVVKHHMIDIVEPWEHYSTGEYIKAVRPILENLQKDKKIPIIVGGTGLYIKAMTRGIFKGPSADWDLRNKLLEIDKGLPGYLYEYLKSLDPVAASKIMPADTRRIIRALEVCLKTNSVISEMHQLLTQSLPYEFIKIGITRDRKELYRMIEQRVDKMINAGLVDEVKNVIQMIKEHFSRSGLNSSLSSMQAIGYKEIAAHLEGELSLDEAITLIKKRSKNYAKRQFTWFKKEDDIKWINATGIQDPSEMFKKVLQFIHA</sequence>
<evidence type="ECO:0000256" key="9">
    <source>
        <dbReference type="ARBA" id="ARBA00049563"/>
    </source>
</evidence>
<dbReference type="NCBIfam" id="TIGR00174">
    <property type="entry name" value="miaA"/>
    <property type="match status" value="1"/>
</dbReference>
<keyword evidence="6" id="KW-0547">Nucleotide-binding</keyword>
<keyword evidence="5" id="KW-0819">tRNA processing</keyword>
<dbReference type="PANTHER" id="PTHR11088:SF60">
    <property type="entry name" value="TRNA DIMETHYLALLYLTRANSFERASE"/>
    <property type="match status" value="1"/>
</dbReference>
<dbReference type="GO" id="GO:0006400">
    <property type="term" value="P:tRNA modification"/>
    <property type="evidence" value="ECO:0007669"/>
    <property type="project" value="TreeGrafter"/>
</dbReference>
<dbReference type="HAMAP" id="MF_00185">
    <property type="entry name" value="IPP_trans"/>
    <property type="match status" value="1"/>
</dbReference>
<evidence type="ECO:0000256" key="8">
    <source>
        <dbReference type="ARBA" id="ARBA00022842"/>
    </source>
</evidence>
<dbReference type="Gene3D" id="1.10.20.140">
    <property type="match status" value="1"/>
</dbReference>
<dbReference type="EMBL" id="BLAB01000001">
    <property type="protein sequence ID" value="GER93484.1"/>
    <property type="molecule type" value="Genomic_DNA"/>
</dbReference>
<dbReference type="GO" id="GO:0005524">
    <property type="term" value="F:ATP binding"/>
    <property type="evidence" value="ECO:0007669"/>
    <property type="project" value="UniProtKB-KW"/>
</dbReference>
<dbReference type="AlphaFoldDB" id="A0A5J4KW81"/>